<accession>A0ABN8ISK7</accession>
<feature type="compositionally biased region" description="Basic and acidic residues" evidence="1">
    <location>
        <begin position="35"/>
        <end position="44"/>
    </location>
</feature>
<sequence>MKSRSGQSRGEQLVIENGHKSCREWGVSLRRARGEKKAKPENKPRPPAPSARNPLPPRRRRGIEPAAPVYLRRRTALFSTETRMARRP</sequence>
<name>A0ABN8ISK7_9NEOP</name>
<evidence type="ECO:0000313" key="3">
    <source>
        <dbReference type="Proteomes" id="UP000837857"/>
    </source>
</evidence>
<organism evidence="2 3">
    <name type="scientific">Iphiclides podalirius</name>
    <name type="common">scarce swallowtail</name>
    <dbReference type="NCBI Taxonomy" id="110791"/>
    <lineage>
        <taxon>Eukaryota</taxon>
        <taxon>Metazoa</taxon>
        <taxon>Ecdysozoa</taxon>
        <taxon>Arthropoda</taxon>
        <taxon>Hexapoda</taxon>
        <taxon>Insecta</taxon>
        <taxon>Pterygota</taxon>
        <taxon>Neoptera</taxon>
        <taxon>Endopterygota</taxon>
        <taxon>Lepidoptera</taxon>
        <taxon>Glossata</taxon>
        <taxon>Ditrysia</taxon>
        <taxon>Papilionoidea</taxon>
        <taxon>Papilionidae</taxon>
        <taxon>Papilioninae</taxon>
        <taxon>Iphiclides</taxon>
    </lineage>
</organism>
<dbReference type="EMBL" id="OW152841">
    <property type="protein sequence ID" value="CAH2062562.1"/>
    <property type="molecule type" value="Genomic_DNA"/>
</dbReference>
<gene>
    <name evidence="2" type="ORF">IPOD504_LOCUS12088</name>
</gene>
<feature type="non-terminal residue" evidence="2">
    <location>
        <position position="1"/>
    </location>
</feature>
<evidence type="ECO:0000313" key="2">
    <source>
        <dbReference type="EMBL" id="CAH2062562.1"/>
    </source>
</evidence>
<dbReference type="Proteomes" id="UP000837857">
    <property type="component" value="Chromosome 29"/>
</dbReference>
<reference evidence="2" key="1">
    <citation type="submission" date="2022-03" db="EMBL/GenBank/DDBJ databases">
        <authorList>
            <person name="Martin H S."/>
        </authorList>
    </citation>
    <scope>NUCLEOTIDE SEQUENCE</scope>
</reference>
<protein>
    <submittedName>
        <fullName evidence="2">Uncharacterized protein</fullName>
    </submittedName>
</protein>
<feature type="compositionally biased region" description="Polar residues" evidence="1">
    <location>
        <begin position="1"/>
        <end position="10"/>
    </location>
</feature>
<feature type="region of interest" description="Disordered" evidence="1">
    <location>
        <begin position="1"/>
        <end position="68"/>
    </location>
</feature>
<proteinExistence type="predicted"/>
<evidence type="ECO:0000256" key="1">
    <source>
        <dbReference type="SAM" id="MobiDB-lite"/>
    </source>
</evidence>
<keyword evidence="3" id="KW-1185">Reference proteome</keyword>